<organism evidence="1 2">
    <name type="scientific">Moumouvirus australiensis</name>
    <dbReference type="NCBI Taxonomy" id="2109587"/>
    <lineage>
        <taxon>Viruses</taxon>
        <taxon>Varidnaviria</taxon>
        <taxon>Bamfordvirae</taxon>
        <taxon>Nucleocytoviricota</taxon>
        <taxon>Megaviricetes</taxon>
        <taxon>Imitervirales</taxon>
        <taxon>Mimiviridae</taxon>
        <taxon>Megamimivirinae</taxon>
        <taxon>Moumouvirus</taxon>
        <taxon>Moumouvirus australiense</taxon>
    </lineage>
</organism>
<reference evidence="2" key="1">
    <citation type="submission" date="2018-01" db="EMBL/GenBank/DDBJ databases">
        <title>Testimony of 'menage a trois' revealed by the proteome of Megavirus virophage.</title>
        <authorList>
            <person name="Jeudy S."/>
            <person name="Bertaux L."/>
            <person name="Alempic J.-M."/>
            <person name="Lartigue A."/>
            <person name="Legendre M."/>
            <person name="Philippe N."/>
            <person name="Beucher L."/>
            <person name="Biondi E."/>
            <person name="Juul S."/>
            <person name="Turner D."/>
            <person name="Coute Y."/>
            <person name="Claverie J.-M."/>
            <person name="Abergel C."/>
        </authorList>
    </citation>
    <scope>NUCLEOTIDE SEQUENCE [LARGE SCALE GENOMIC DNA]</scope>
</reference>
<sequence>MTLVSFYATRDSEGAYYNVEICFNNNGSKIYVNGLYDPSDKFLQFSQSIFDYTTIFDEIDKLRNGNGIIRFKSWTGGVSVNNKNNKISVNGYSGDSNFGCTIVYNNIEEFITSFTKTFNDIFGLEIF</sequence>
<evidence type="ECO:0000313" key="1">
    <source>
        <dbReference type="EMBL" id="AVL95273.1"/>
    </source>
</evidence>
<name>A0A2P1EN19_9VIRU</name>
<protein>
    <submittedName>
        <fullName evidence="1">Uncharacterized protein</fullName>
    </submittedName>
</protein>
<accession>A0A2P1EN19</accession>
<keyword evidence="2" id="KW-1185">Reference proteome</keyword>
<dbReference type="EMBL" id="MG807320">
    <property type="protein sequence ID" value="AVL95273.1"/>
    <property type="molecule type" value="Genomic_DNA"/>
</dbReference>
<gene>
    <name evidence="1" type="ORF">mc_886</name>
</gene>
<dbReference type="Proteomes" id="UP000289600">
    <property type="component" value="Segment"/>
</dbReference>
<evidence type="ECO:0000313" key="2">
    <source>
        <dbReference type="Proteomes" id="UP000289600"/>
    </source>
</evidence>
<proteinExistence type="predicted"/>